<dbReference type="Proteomes" id="UP000215059">
    <property type="component" value="Unassembled WGS sequence"/>
</dbReference>
<dbReference type="InterPro" id="IPR004176">
    <property type="entry name" value="Clp_R_N"/>
</dbReference>
<protein>
    <submittedName>
        <fullName evidence="10">ATP-dependent Clp protease ATP-binding subunit ClpC</fullName>
    </submittedName>
</protein>
<feature type="domain" description="Clp R" evidence="9">
    <location>
        <begin position="3"/>
        <end position="144"/>
    </location>
</feature>
<dbReference type="FunFam" id="1.10.8.60:FF:000017">
    <property type="entry name" value="ATP-dependent chaperone ClpB"/>
    <property type="match status" value="1"/>
</dbReference>
<evidence type="ECO:0000256" key="5">
    <source>
        <dbReference type="PROSITE-ProRule" id="PRU01251"/>
    </source>
</evidence>
<dbReference type="InterPro" id="IPR003959">
    <property type="entry name" value="ATPase_AAA_core"/>
</dbReference>
<comment type="caution">
    <text evidence="10">The sequence shown here is derived from an EMBL/GenBank/DDBJ whole genome shotgun (WGS) entry which is preliminary data.</text>
</comment>
<name>A0A235F731_9BACL</name>
<evidence type="ECO:0000259" key="8">
    <source>
        <dbReference type="PROSITE" id="PS50151"/>
    </source>
</evidence>
<dbReference type="GO" id="GO:0006508">
    <property type="term" value="P:proteolysis"/>
    <property type="evidence" value="ECO:0007669"/>
    <property type="project" value="UniProtKB-KW"/>
</dbReference>
<dbReference type="PROSITE" id="PS51903">
    <property type="entry name" value="CLP_R"/>
    <property type="match status" value="1"/>
</dbReference>
<dbReference type="Gene3D" id="1.10.8.60">
    <property type="match status" value="2"/>
</dbReference>
<keyword evidence="10" id="KW-0378">Hydrolase</keyword>
<gene>
    <name evidence="10" type="ORF">CGZ90_14350</name>
</gene>
<organism evidence="10 11">
    <name type="scientific">Fictibacillus aquaticus</name>
    <dbReference type="NCBI Taxonomy" id="2021314"/>
    <lineage>
        <taxon>Bacteria</taxon>
        <taxon>Bacillati</taxon>
        <taxon>Bacillota</taxon>
        <taxon>Bacilli</taxon>
        <taxon>Bacillales</taxon>
        <taxon>Fictibacillaceae</taxon>
        <taxon>Fictibacillus</taxon>
    </lineage>
</organism>
<dbReference type="PANTHER" id="PTHR11638:SF18">
    <property type="entry name" value="HEAT SHOCK PROTEIN 104"/>
    <property type="match status" value="1"/>
</dbReference>
<dbReference type="InterPro" id="IPR019489">
    <property type="entry name" value="Clp_ATPase_C"/>
</dbReference>
<dbReference type="InterPro" id="IPR050130">
    <property type="entry name" value="ClpA_ClpB"/>
</dbReference>
<dbReference type="Gene3D" id="3.40.50.300">
    <property type="entry name" value="P-loop containing nucleotide triphosphate hydrolases"/>
    <property type="match status" value="2"/>
</dbReference>
<dbReference type="PROSITE" id="PS00871">
    <property type="entry name" value="CLPAB_2"/>
    <property type="match status" value="1"/>
</dbReference>
<evidence type="ECO:0000256" key="3">
    <source>
        <dbReference type="ARBA" id="ARBA00022840"/>
    </source>
</evidence>
<evidence type="ECO:0000256" key="6">
    <source>
        <dbReference type="RuleBase" id="RU004432"/>
    </source>
</evidence>
<dbReference type="FunFam" id="3.40.50.300:FF:000010">
    <property type="entry name" value="Chaperone clpB 1, putative"/>
    <property type="match status" value="1"/>
</dbReference>
<dbReference type="AlphaFoldDB" id="A0A235F731"/>
<dbReference type="PROSITE" id="PS00870">
    <property type="entry name" value="CLPAB_1"/>
    <property type="match status" value="1"/>
</dbReference>
<evidence type="ECO:0000256" key="7">
    <source>
        <dbReference type="SAM" id="Coils"/>
    </source>
</evidence>
<comment type="similarity">
    <text evidence="6">Belongs to the ClpA/ClpB family.</text>
</comment>
<dbReference type="InterPro" id="IPR027417">
    <property type="entry name" value="P-loop_NTPase"/>
</dbReference>
<evidence type="ECO:0000256" key="2">
    <source>
        <dbReference type="ARBA" id="ARBA00022741"/>
    </source>
</evidence>
<dbReference type="FunFam" id="1.10.1780.10:FF:000001">
    <property type="entry name" value="ATP-dependent Clp protease ATP-binding subunit"/>
    <property type="match status" value="1"/>
</dbReference>
<dbReference type="InterPro" id="IPR001943">
    <property type="entry name" value="UVR_dom"/>
</dbReference>
<feature type="domain" description="UVR" evidence="8">
    <location>
        <begin position="417"/>
        <end position="452"/>
    </location>
</feature>
<evidence type="ECO:0000256" key="4">
    <source>
        <dbReference type="ARBA" id="ARBA00023186"/>
    </source>
</evidence>
<dbReference type="InterPro" id="IPR036628">
    <property type="entry name" value="Clp_N_dom_sf"/>
</dbReference>
<dbReference type="PRINTS" id="PR00300">
    <property type="entry name" value="CLPPROTEASEA"/>
</dbReference>
<proteinExistence type="inferred from homology"/>
<keyword evidence="3 6" id="KW-0067">ATP-binding</keyword>
<dbReference type="GO" id="GO:0034605">
    <property type="term" value="P:cellular response to heat"/>
    <property type="evidence" value="ECO:0007669"/>
    <property type="project" value="TreeGrafter"/>
</dbReference>
<dbReference type="PROSITE" id="PS50151">
    <property type="entry name" value="UVR"/>
    <property type="match status" value="1"/>
</dbReference>
<dbReference type="PANTHER" id="PTHR11638">
    <property type="entry name" value="ATP-DEPENDENT CLP PROTEASE"/>
    <property type="match status" value="1"/>
</dbReference>
<dbReference type="SMART" id="SM00382">
    <property type="entry name" value="AAA"/>
    <property type="match status" value="2"/>
</dbReference>
<dbReference type="FunFam" id="3.40.50.300:FF:000025">
    <property type="entry name" value="ATP-dependent Clp protease subunit"/>
    <property type="match status" value="1"/>
</dbReference>
<dbReference type="InterPro" id="IPR028299">
    <property type="entry name" value="ClpA/B_CS2"/>
</dbReference>
<dbReference type="SUPFAM" id="SSF52540">
    <property type="entry name" value="P-loop containing nucleoside triphosphate hydrolases"/>
    <property type="match status" value="2"/>
</dbReference>
<evidence type="ECO:0000259" key="9">
    <source>
        <dbReference type="PROSITE" id="PS51903"/>
    </source>
</evidence>
<dbReference type="Pfam" id="PF02861">
    <property type="entry name" value="Clp_N"/>
    <property type="match status" value="1"/>
</dbReference>
<dbReference type="InterPro" id="IPR041546">
    <property type="entry name" value="ClpA/ClpB_AAA_lid"/>
</dbReference>
<dbReference type="OrthoDB" id="9803641at2"/>
<evidence type="ECO:0000256" key="1">
    <source>
        <dbReference type="ARBA" id="ARBA00022737"/>
    </source>
</evidence>
<keyword evidence="2 6" id="KW-0547">Nucleotide-binding</keyword>
<keyword evidence="1 5" id="KW-0677">Repeat</keyword>
<dbReference type="Pfam" id="PF00004">
    <property type="entry name" value="AAA"/>
    <property type="match status" value="1"/>
</dbReference>
<keyword evidence="4 6" id="KW-0143">Chaperone</keyword>
<keyword evidence="11" id="KW-1185">Reference proteome</keyword>
<dbReference type="CDD" id="cd19499">
    <property type="entry name" value="RecA-like_ClpB_Hsp104-like"/>
    <property type="match status" value="1"/>
</dbReference>
<dbReference type="CDD" id="cd00009">
    <property type="entry name" value="AAA"/>
    <property type="match status" value="1"/>
</dbReference>
<dbReference type="EMBL" id="NOII01000006">
    <property type="protein sequence ID" value="OYD57100.1"/>
    <property type="molecule type" value="Genomic_DNA"/>
</dbReference>
<dbReference type="SMART" id="SM01086">
    <property type="entry name" value="ClpB_D2-small"/>
    <property type="match status" value="1"/>
</dbReference>
<dbReference type="InterPro" id="IPR003593">
    <property type="entry name" value="AAA+_ATPase"/>
</dbReference>
<accession>A0A235F731</accession>
<reference evidence="10 11" key="1">
    <citation type="submission" date="2017-07" db="EMBL/GenBank/DDBJ databases">
        <title>Fictibacillus sp. nov. GDSW-R2A3 Genome sequencing and assembly.</title>
        <authorList>
            <person name="Mayilraj S."/>
        </authorList>
    </citation>
    <scope>NUCLEOTIDE SEQUENCE [LARGE SCALE GENOMIC DNA]</scope>
    <source>
        <strain evidence="10 11">GDSW-R2A3</strain>
    </source>
</reference>
<dbReference type="Gene3D" id="4.10.860.10">
    <property type="entry name" value="UVR domain"/>
    <property type="match status" value="1"/>
</dbReference>
<sequence length="808" mass="90128">MMFGRFTERAQKVLALAQEEAIRLGHNNVGTEHILLGLVREGEGIAAKALQVLGLGSEKIQKEVETLIGRGQEAVQTIHYTPRAKKVIELSMDEARKLGHSYVGTEHILLGLIREGEGVAARVLNNLGVSLNKARQQVLQLLGSNESSSGHRGASASANTPTLDSLARDLTSIARDGSLDPVIGRAKEIQRVIEVLSRRTKNNPVLIGEPGVGKTAIAEGLAQQIINNEVPETLRDKRVMTLDMGTVVAGTKYRGEFEDRLKKVMDEIRQAGNIILFIDELHTLIGAGGAEGAIDASNILKPALARGELQCIGATTLDEYRKYIEKDAALERRFQPITVDQPTKDESIKILQGLRDRYEAHHRVTITDDAIEASVQLSDRYISDRFLPDKAIDLIDEAASKVRLRSYTAPPNLKELEQKLDEVRKEKDASVQSQEFEKAASLRDTEQRLREELEKTKDVWKQKQGKENTEVTPEDIAQVVSSWTGIPVSKLAEEETERLLRLEEILHDRVIGQSEAVQSISKAIRRARAGLKDPKRPIGSFIFLGPTGVGKTELARAVAESLFGDEDAIIRIDMSEYMEKHTTSRLVGSPPGYVGHDEGGQLTEKVRRKPYSVILLDEIEKAHPEVFNILLQVLEDGRLTDSKGRTVDFRNTVVIMTSNVGASTLKRNRSLGFAVNSEDQKYNDMKSKVMDELKKAFRPEFLNRIDEIIVFHSLEKEHLKRIVRLMADSLRSRLKDQGIEIELTEAALDKITEEGYDPDYGARPLRRALQRKIEDRLSEELLRGNINKGQTVKIDVESNEFVVETVGS</sequence>
<evidence type="ECO:0000313" key="10">
    <source>
        <dbReference type="EMBL" id="OYD57100.1"/>
    </source>
</evidence>
<dbReference type="InterPro" id="IPR001270">
    <property type="entry name" value="ClpA/B"/>
</dbReference>
<keyword evidence="10" id="KW-0645">Protease</keyword>
<feature type="coiled-coil region" evidence="7">
    <location>
        <begin position="413"/>
        <end position="463"/>
    </location>
</feature>
<dbReference type="RefSeq" id="WP_094253220.1">
    <property type="nucleotide sequence ID" value="NZ_JBHLXL010000007.1"/>
</dbReference>
<dbReference type="GO" id="GO:0005524">
    <property type="term" value="F:ATP binding"/>
    <property type="evidence" value="ECO:0007669"/>
    <property type="project" value="UniProtKB-KW"/>
</dbReference>
<dbReference type="GO" id="GO:0008233">
    <property type="term" value="F:peptidase activity"/>
    <property type="evidence" value="ECO:0007669"/>
    <property type="project" value="UniProtKB-KW"/>
</dbReference>
<dbReference type="Gene3D" id="1.10.1780.10">
    <property type="entry name" value="Clp, N-terminal domain"/>
    <property type="match status" value="1"/>
</dbReference>
<dbReference type="Pfam" id="PF17871">
    <property type="entry name" value="AAA_lid_9"/>
    <property type="match status" value="1"/>
</dbReference>
<dbReference type="GO" id="GO:0005737">
    <property type="term" value="C:cytoplasm"/>
    <property type="evidence" value="ECO:0007669"/>
    <property type="project" value="TreeGrafter"/>
</dbReference>
<dbReference type="InterPro" id="IPR018368">
    <property type="entry name" value="ClpA/B_CS1"/>
</dbReference>
<dbReference type="Pfam" id="PF07724">
    <property type="entry name" value="AAA_2"/>
    <property type="match status" value="1"/>
</dbReference>
<evidence type="ECO:0000313" key="11">
    <source>
        <dbReference type="Proteomes" id="UP000215059"/>
    </source>
</evidence>
<dbReference type="Pfam" id="PF10431">
    <property type="entry name" value="ClpB_D2-small"/>
    <property type="match status" value="1"/>
</dbReference>
<dbReference type="GO" id="GO:0016887">
    <property type="term" value="F:ATP hydrolysis activity"/>
    <property type="evidence" value="ECO:0007669"/>
    <property type="project" value="InterPro"/>
</dbReference>
<keyword evidence="7" id="KW-0175">Coiled coil</keyword>
<dbReference type="SUPFAM" id="SSF81923">
    <property type="entry name" value="Double Clp-N motif"/>
    <property type="match status" value="1"/>
</dbReference>